<evidence type="ECO:0000313" key="2">
    <source>
        <dbReference type="EMBL" id="MED6126347.1"/>
    </source>
</evidence>
<evidence type="ECO:0000256" key="1">
    <source>
        <dbReference type="SAM" id="MobiDB-lite"/>
    </source>
</evidence>
<comment type="caution">
    <text evidence="2">The sequence shown here is derived from an EMBL/GenBank/DDBJ whole genome shotgun (WGS) entry which is preliminary data.</text>
</comment>
<evidence type="ECO:0000313" key="3">
    <source>
        <dbReference type="Proteomes" id="UP001341840"/>
    </source>
</evidence>
<dbReference type="EMBL" id="JASCZI010031255">
    <property type="protein sequence ID" value="MED6126347.1"/>
    <property type="molecule type" value="Genomic_DNA"/>
</dbReference>
<accession>A0ABU6RQU8</accession>
<sequence>AGVYGTKQLDTLYYRILVSVVSNSVKYGSFVIASDKDLQVLFHCRKQYPEVRTTELFAKAKDFIASYGGSVPNQTLNGLVGGSSLRNVVAPVLALTASPTFAANMDYDEGCDFGNNRSFGELARVMAPSPPHVPAPEVDVEPNPIEEELREDDSANEEPEIIGGDSDDDIPSKTATGHIDISSFGIQQYPSHFSALNLETMANH</sequence>
<gene>
    <name evidence="2" type="ORF">PIB30_077572</name>
</gene>
<proteinExistence type="predicted"/>
<reference evidence="2 3" key="1">
    <citation type="journal article" date="2023" name="Plants (Basel)">
        <title>Bridging the Gap: Combining Genomics and Transcriptomics Approaches to Understand Stylosanthes scabra, an Orphan Legume from the Brazilian Caatinga.</title>
        <authorList>
            <person name="Ferreira-Neto J.R.C."/>
            <person name="da Silva M.D."/>
            <person name="Binneck E."/>
            <person name="de Melo N.F."/>
            <person name="da Silva R.H."/>
            <person name="de Melo A.L.T.M."/>
            <person name="Pandolfi V."/>
            <person name="Bustamante F.O."/>
            <person name="Brasileiro-Vidal A.C."/>
            <person name="Benko-Iseppon A.M."/>
        </authorList>
    </citation>
    <scope>NUCLEOTIDE SEQUENCE [LARGE SCALE GENOMIC DNA]</scope>
    <source>
        <tissue evidence="2">Leaves</tissue>
    </source>
</reference>
<organism evidence="2 3">
    <name type="scientific">Stylosanthes scabra</name>
    <dbReference type="NCBI Taxonomy" id="79078"/>
    <lineage>
        <taxon>Eukaryota</taxon>
        <taxon>Viridiplantae</taxon>
        <taxon>Streptophyta</taxon>
        <taxon>Embryophyta</taxon>
        <taxon>Tracheophyta</taxon>
        <taxon>Spermatophyta</taxon>
        <taxon>Magnoliopsida</taxon>
        <taxon>eudicotyledons</taxon>
        <taxon>Gunneridae</taxon>
        <taxon>Pentapetalae</taxon>
        <taxon>rosids</taxon>
        <taxon>fabids</taxon>
        <taxon>Fabales</taxon>
        <taxon>Fabaceae</taxon>
        <taxon>Papilionoideae</taxon>
        <taxon>50 kb inversion clade</taxon>
        <taxon>dalbergioids sensu lato</taxon>
        <taxon>Dalbergieae</taxon>
        <taxon>Pterocarpus clade</taxon>
        <taxon>Stylosanthes</taxon>
    </lineage>
</organism>
<dbReference type="Proteomes" id="UP001341840">
    <property type="component" value="Unassembled WGS sequence"/>
</dbReference>
<keyword evidence="3" id="KW-1185">Reference proteome</keyword>
<feature type="non-terminal residue" evidence="2">
    <location>
        <position position="1"/>
    </location>
</feature>
<name>A0ABU6RQU8_9FABA</name>
<feature type="region of interest" description="Disordered" evidence="1">
    <location>
        <begin position="148"/>
        <end position="177"/>
    </location>
</feature>
<protein>
    <submittedName>
        <fullName evidence="2">Uncharacterized protein</fullName>
    </submittedName>
</protein>
<feature type="compositionally biased region" description="Acidic residues" evidence="1">
    <location>
        <begin position="148"/>
        <end position="169"/>
    </location>
</feature>